<sequence length="427" mass="47860">MAPKAHELMHVQEETKEVNVEVVNETLPFYMLFSYADTLDWTLLVLGTFGSIIHGMAQPVGYLLLGKALNAFGDNIADIDAMVKTLKKVVPFVWYMAFATFPTGVLEIGCWMYVSERQMARLRLAFLKVMLGQEIEAFDTEITSGKIISAISYHMSIIQDAIGEKLGHFFSSFATFFFRIFITVICCWEVSLLSLVVAPMILVTGATYTKKMNVISATKTVYISKAAWMVEQTISQIKTVFAFVGENFTAKSFSEILEKQFSLSKCEALIKGVGTDIQIFNQVKAAGYEVFKVIRRKSAISYGSKGKKKVKKIDGNIEIQDVYFAYSSRPEKSILEGFLLSIPTVKMVALVGSSGCGKSTVISLVERFYDPYKGSAMFFMQMLEVFIQAQFRSNEICLHIVGEILIDNYNSKDLDLKFFRKNTGAIS</sequence>
<feature type="transmembrane region" description="Helical" evidence="5">
    <location>
        <begin position="41"/>
        <end position="65"/>
    </location>
</feature>
<feature type="transmembrane region" description="Helical" evidence="5">
    <location>
        <begin position="92"/>
        <end position="114"/>
    </location>
</feature>
<evidence type="ECO:0000256" key="4">
    <source>
        <dbReference type="ARBA" id="ARBA00023136"/>
    </source>
</evidence>
<keyword evidence="3 5" id="KW-1133">Transmembrane helix</keyword>
<dbReference type="InterPro" id="IPR011527">
    <property type="entry name" value="ABC1_TM_dom"/>
</dbReference>
<dbReference type="GO" id="GO:0005524">
    <property type="term" value="F:ATP binding"/>
    <property type="evidence" value="ECO:0007669"/>
    <property type="project" value="InterPro"/>
</dbReference>
<dbReference type="InterPro" id="IPR027417">
    <property type="entry name" value="P-loop_NTPase"/>
</dbReference>
<dbReference type="Proteomes" id="UP000828251">
    <property type="component" value="Unassembled WGS sequence"/>
</dbReference>
<dbReference type="Pfam" id="PF00664">
    <property type="entry name" value="ABC_membrane"/>
    <property type="match status" value="1"/>
</dbReference>
<dbReference type="OrthoDB" id="6500128at2759"/>
<dbReference type="Gene3D" id="3.40.50.300">
    <property type="entry name" value="P-loop containing nucleotide triphosphate hydrolases"/>
    <property type="match status" value="1"/>
</dbReference>
<evidence type="ECO:0000256" key="2">
    <source>
        <dbReference type="ARBA" id="ARBA00022692"/>
    </source>
</evidence>
<dbReference type="PANTHER" id="PTHR24222">
    <property type="entry name" value="ABC TRANSPORTER B FAMILY"/>
    <property type="match status" value="1"/>
</dbReference>
<dbReference type="InterPro" id="IPR039421">
    <property type="entry name" value="Type_1_exporter"/>
</dbReference>
<dbReference type="PANTHER" id="PTHR24222:SF83">
    <property type="entry name" value="ABC TRANSPORTER B FAMILY MEMBER 19"/>
    <property type="match status" value="1"/>
</dbReference>
<accession>A0A9D3ZEX0</accession>
<reference evidence="7 8" key="1">
    <citation type="journal article" date="2021" name="Plant Biotechnol. J.">
        <title>Multi-omics assisted identification of the key and species-specific regulatory components of drought-tolerant mechanisms in Gossypium stocksii.</title>
        <authorList>
            <person name="Yu D."/>
            <person name="Ke L."/>
            <person name="Zhang D."/>
            <person name="Wu Y."/>
            <person name="Sun Y."/>
            <person name="Mei J."/>
            <person name="Sun J."/>
            <person name="Sun Y."/>
        </authorList>
    </citation>
    <scope>NUCLEOTIDE SEQUENCE [LARGE SCALE GENOMIC DNA]</scope>
    <source>
        <strain evidence="8">cv. E1</strain>
        <tissue evidence="7">Leaf</tissue>
    </source>
</reference>
<dbReference type="AlphaFoldDB" id="A0A9D3ZEX0"/>
<dbReference type="GO" id="GO:0140359">
    <property type="term" value="F:ABC-type transporter activity"/>
    <property type="evidence" value="ECO:0007669"/>
    <property type="project" value="InterPro"/>
</dbReference>
<dbReference type="PROSITE" id="PS50929">
    <property type="entry name" value="ABC_TM1F"/>
    <property type="match status" value="1"/>
</dbReference>
<dbReference type="Gene3D" id="1.20.1560.10">
    <property type="entry name" value="ABC transporter type 1, transmembrane domain"/>
    <property type="match status" value="2"/>
</dbReference>
<comment type="subcellular location">
    <subcellularLocation>
        <location evidence="1">Membrane</location>
        <topology evidence="1">Multi-pass membrane protein</topology>
    </subcellularLocation>
</comment>
<feature type="domain" description="ABC transmembrane type-1" evidence="6">
    <location>
        <begin position="45"/>
        <end position="273"/>
    </location>
</feature>
<protein>
    <recommendedName>
        <fullName evidence="6">ABC transmembrane type-1 domain-containing protein</fullName>
    </recommendedName>
</protein>
<feature type="transmembrane region" description="Helical" evidence="5">
    <location>
        <begin position="176"/>
        <end position="203"/>
    </location>
</feature>
<gene>
    <name evidence="7" type="ORF">J1N35_043259</name>
</gene>
<dbReference type="InterPro" id="IPR003439">
    <property type="entry name" value="ABC_transporter-like_ATP-bd"/>
</dbReference>
<dbReference type="GO" id="GO:0016887">
    <property type="term" value="F:ATP hydrolysis activity"/>
    <property type="evidence" value="ECO:0007669"/>
    <property type="project" value="InterPro"/>
</dbReference>
<dbReference type="SUPFAM" id="SSF52540">
    <property type="entry name" value="P-loop containing nucleoside triphosphate hydrolases"/>
    <property type="match status" value="1"/>
</dbReference>
<dbReference type="SUPFAM" id="SSF90123">
    <property type="entry name" value="ABC transporter transmembrane region"/>
    <property type="match status" value="1"/>
</dbReference>
<proteinExistence type="predicted"/>
<dbReference type="Pfam" id="PF00005">
    <property type="entry name" value="ABC_tran"/>
    <property type="match status" value="1"/>
</dbReference>
<comment type="caution">
    <text evidence="7">The sequence shown here is derived from an EMBL/GenBank/DDBJ whole genome shotgun (WGS) entry which is preliminary data.</text>
</comment>
<dbReference type="InterPro" id="IPR036640">
    <property type="entry name" value="ABC1_TM_sf"/>
</dbReference>
<evidence type="ECO:0000259" key="6">
    <source>
        <dbReference type="PROSITE" id="PS50929"/>
    </source>
</evidence>
<dbReference type="EMBL" id="JAIQCV010000013">
    <property type="protein sequence ID" value="KAH1031085.1"/>
    <property type="molecule type" value="Genomic_DNA"/>
</dbReference>
<evidence type="ECO:0000256" key="3">
    <source>
        <dbReference type="ARBA" id="ARBA00022989"/>
    </source>
</evidence>
<dbReference type="GO" id="GO:0005886">
    <property type="term" value="C:plasma membrane"/>
    <property type="evidence" value="ECO:0007669"/>
    <property type="project" value="TreeGrafter"/>
</dbReference>
<organism evidence="7 8">
    <name type="scientific">Gossypium stocksii</name>
    <dbReference type="NCBI Taxonomy" id="47602"/>
    <lineage>
        <taxon>Eukaryota</taxon>
        <taxon>Viridiplantae</taxon>
        <taxon>Streptophyta</taxon>
        <taxon>Embryophyta</taxon>
        <taxon>Tracheophyta</taxon>
        <taxon>Spermatophyta</taxon>
        <taxon>Magnoliopsida</taxon>
        <taxon>eudicotyledons</taxon>
        <taxon>Gunneridae</taxon>
        <taxon>Pentapetalae</taxon>
        <taxon>rosids</taxon>
        <taxon>malvids</taxon>
        <taxon>Malvales</taxon>
        <taxon>Malvaceae</taxon>
        <taxon>Malvoideae</taxon>
        <taxon>Gossypium</taxon>
    </lineage>
</organism>
<evidence type="ECO:0000256" key="5">
    <source>
        <dbReference type="SAM" id="Phobius"/>
    </source>
</evidence>
<keyword evidence="8" id="KW-1185">Reference proteome</keyword>
<keyword evidence="4 5" id="KW-0472">Membrane</keyword>
<name>A0A9D3ZEX0_9ROSI</name>
<evidence type="ECO:0000256" key="1">
    <source>
        <dbReference type="ARBA" id="ARBA00004141"/>
    </source>
</evidence>
<keyword evidence="2 5" id="KW-0812">Transmembrane</keyword>
<evidence type="ECO:0000313" key="8">
    <source>
        <dbReference type="Proteomes" id="UP000828251"/>
    </source>
</evidence>
<evidence type="ECO:0000313" key="7">
    <source>
        <dbReference type="EMBL" id="KAH1031085.1"/>
    </source>
</evidence>